<dbReference type="Proteomes" id="UP000245634">
    <property type="component" value="Unassembled WGS sequence"/>
</dbReference>
<dbReference type="InterPro" id="IPR043759">
    <property type="entry name" value="DUF5704"/>
</dbReference>
<evidence type="ECO:0000256" key="1">
    <source>
        <dbReference type="SAM" id="MobiDB-lite"/>
    </source>
</evidence>
<feature type="signal peptide" evidence="2">
    <location>
        <begin position="1"/>
        <end position="26"/>
    </location>
</feature>
<feature type="domain" description="DUF5704" evidence="3">
    <location>
        <begin position="397"/>
        <end position="578"/>
    </location>
</feature>
<protein>
    <recommendedName>
        <fullName evidence="3">DUF5704 domain-containing protein</fullName>
    </recommendedName>
</protein>
<feature type="chain" id="PRO_5016395433" description="DUF5704 domain-containing protein" evidence="2">
    <location>
        <begin position="27"/>
        <end position="1156"/>
    </location>
</feature>
<organism evidence="4 5">
    <name type="scientific">Tumebacillus permanentifrigoris</name>
    <dbReference type="NCBI Taxonomy" id="378543"/>
    <lineage>
        <taxon>Bacteria</taxon>
        <taxon>Bacillati</taxon>
        <taxon>Bacillota</taxon>
        <taxon>Bacilli</taxon>
        <taxon>Bacillales</taxon>
        <taxon>Alicyclobacillaceae</taxon>
        <taxon>Tumebacillus</taxon>
    </lineage>
</organism>
<accession>A0A316D2A7</accession>
<evidence type="ECO:0000313" key="4">
    <source>
        <dbReference type="EMBL" id="PWK05003.1"/>
    </source>
</evidence>
<dbReference type="AlphaFoldDB" id="A0A316D2A7"/>
<feature type="region of interest" description="Disordered" evidence="1">
    <location>
        <begin position="538"/>
        <end position="564"/>
    </location>
</feature>
<evidence type="ECO:0000313" key="5">
    <source>
        <dbReference type="Proteomes" id="UP000245634"/>
    </source>
</evidence>
<evidence type="ECO:0000259" key="3">
    <source>
        <dbReference type="Pfam" id="PF18964"/>
    </source>
</evidence>
<feature type="region of interest" description="Disordered" evidence="1">
    <location>
        <begin position="444"/>
        <end position="467"/>
    </location>
</feature>
<dbReference type="Pfam" id="PF18964">
    <property type="entry name" value="DUF5704"/>
    <property type="match status" value="1"/>
</dbReference>
<sequence length="1156" mass="128394">MKRLLMFLVFLTACLVIVMNPNEASATSVTLNPMFPNGYDGWNLGARPYHIDLKSPQSDGMVVGISDVQYVGDSDGTKLHWDGSLFGQTVTKDIHYVYAHAVFPNGKTGRLLHYSEDNLSADNGYVLIAEQNMDDWISAAGGNPEFAKYKIQGETGTVTLGYSEAQRFGGPGGNFRIVPLNVLMSYCGAGFRYFNRAPGLQYIAENQNAFPLFSVYPTPPPQSAISLSRTQVEAGESLTVNRTAKMFADYTRAHYEYVFVNGPNELPANQQIKTNLIGKGPDFPLLPMDSGSGAKIFDCGAQFCDGSADPNNPNIFKETIELKTENIWQPGTYTVHFLLYDGVDRKSSSGSNGEVTATFVLSNLPTPPEAGPLEGDDIDPDATGIVQGNSGYNGEPFDVTQGIPSSEVMYARVIGQEYLYRYRFKQKADQKKWTFHYSITYIIPPKDPEPGPDGTTPPPEPPEEVPKDETILVKRNYSYWYIDQLEVYKIQNATVLNYALGPQQKVLLSPIPAYTVSMNAIQYGDENQHLIMSSLSTTATNERPQGTKTLPQGATPPADEGWKAKAEQEIPEITSKNDKLVLTVNGTSVTYMDDKPAKWPATTPEPIAIPDAAPSQSNVLYEGNIVIPRTLANASHTGITGTISYTKVAGSLSETIPTSHTISGFDWVTVHTPVVNTSDSEDDDAHNQMTHATPQLNSFILDRPFTVYMPTTGPHLSIPGYRNRDYLVYTAKRQVRFPFDVFEADGKTLEPAGQWVDVDADAKTFKMPVWVEEGKYTVEFREVAINAASNDAPRQTGANTNLNNYVAYKTIPVEVIGRLYDFRVTDIADYNWQYVFRQKDGVSPSGAKYWIGYQDIDGAKRGNPAPFKLPILPGSSPLKGYDNVAVKTGYHFKFELKTKGNMYSIDDGIRITPRFYYVNRDGTGRVEVDLYYRTNDQQFVQVGSTADQVQRYVVLADPLRNVNPVSISDSAKYMYDHYFTAAYKATTSQALYVDKYLRAAGQKQVVGNFSLLMLTAMQRTFDPPSQYYSTATVDAARQFASVQHWYGDYSLPAAPYAVKKGTPLYQQGALNDSSNVFLRDGYLIVNFNIESIRHQDVNNPYLQYIYGDTENQWRMEGFTPTASDPAGHSFPLYDGDVVFYHADKSSRDDFDAGVPH</sequence>
<gene>
    <name evidence="4" type="ORF">C7459_1291</name>
</gene>
<dbReference type="EMBL" id="QGGL01000029">
    <property type="protein sequence ID" value="PWK05003.1"/>
    <property type="molecule type" value="Genomic_DNA"/>
</dbReference>
<name>A0A316D2A7_9BACL</name>
<keyword evidence="5" id="KW-1185">Reference proteome</keyword>
<keyword evidence="2" id="KW-0732">Signal</keyword>
<proteinExistence type="predicted"/>
<reference evidence="4 5" key="1">
    <citation type="submission" date="2018-05" db="EMBL/GenBank/DDBJ databases">
        <title>Genomic Encyclopedia of Type Strains, Phase IV (KMG-IV): sequencing the most valuable type-strain genomes for metagenomic binning, comparative biology and taxonomic classification.</title>
        <authorList>
            <person name="Goeker M."/>
        </authorList>
    </citation>
    <scope>NUCLEOTIDE SEQUENCE [LARGE SCALE GENOMIC DNA]</scope>
    <source>
        <strain evidence="4 5">DSM 18773</strain>
    </source>
</reference>
<feature type="compositionally biased region" description="Polar residues" evidence="1">
    <location>
        <begin position="538"/>
        <end position="552"/>
    </location>
</feature>
<evidence type="ECO:0000256" key="2">
    <source>
        <dbReference type="SAM" id="SignalP"/>
    </source>
</evidence>
<comment type="caution">
    <text evidence="4">The sequence shown here is derived from an EMBL/GenBank/DDBJ whole genome shotgun (WGS) entry which is preliminary data.</text>
</comment>